<dbReference type="PROSITE" id="PS00721">
    <property type="entry name" value="FTHFS_1"/>
    <property type="match status" value="1"/>
</dbReference>
<evidence type="ECO:0000256" key="6">
    <source>
        <dbReference type="ARBA" id="ARBA00022840"/>
    </source>
</evidence>
<name>W4RRQ7_9BACI</name>
<dbReference type="Proteomes" id="UP000018949">
    <property type="component" value="Unassembled WGS sequence"/>
</dbReference>
<organism evidence="7 8">
    <name type="scientific">Mesobacillus boroniphilus JCM 21738</name>
    <dbReference type="NCBI Taxonomy" id="1294265"/>
    <lineage>
        <taxon>Bacteria</taxon>
        <taxon>Bacillati</taxon>
        <taxon>Bacillota</taxon>
        <taxon>Bacilli</taxon>
        <taxon>Bacillales</taxon>
        <taxon>Bacillaceae</taxon>
        <taxon>Mesobacillus</taxon>
    </lineage>
</organism>
<dbReference type="InterPro" id="IPR020628">
    <property type="entry name" value="Formate_THF_ligase_CS"/>
</dbReference>
<dbReference type="AlphaFoldDB" id="W4RRQ7"/>
<dbReference type="GO" id="GO:0005524">
    <property type="term" value="F:ATP binding"/>
    <property type="evidence" value="ECO:0007669"/>
    <property type="project" value="UniProtKB-KW"/>
</dbReference>
<comment type="caution">
    <text evidence="7">The sequence shown here is derived from an EMBL/GenBank/DDBJ whole genome shotgun (WGS) entry which is preliminary data.</text>
</comment>
<dbReference type="EMBL" id="BAUW01000040">
    <property type="protein sequence ID" value="GAE46304.1"/>
    <property type="molecule type" value="Genomic_DNA"/>
</dbReference>
<sequence>MGTNIHVKSDIEIARDSKMKPIVDIAASIGLDADDIELFGKYKAKLSSEALAKLKTKESGKVVLVTAINPTPAGEGKSTVTVGLADALNKLGKKTMIAMREPSLGPTMGIKGGATGGGFAQVLPMEDINLHFTGTCMQLLRQIMRWQL</sequence>
<dbReference type="UniPathway" id="UPA00193"/>
<keyword evidence="3" id="KW-0554">One-carbon metabolism</keyword>
<comment type="pathway">
    <text evidence="1">One-carbon metabolism; tetrahydrofolate interconversion.</text>
</comment>
<gene>
    <name evidence="7" type="ORF">JCM21738_3195</name>
</gene>
<keyword evidence="8" id="KW-1185">Reference proteome</keyword>
<evidence type="ECO:0000313" key="8">
    <source>
        <dbReference type="Proteomes" id="UP000018949"/>
    </source>
</evidence>
<evidence type="ECO:0000256" key="3">
    <source>
        <dbReference type="ARBA" id="ARBA00022563"/>
    </source>
</evidence>
<evidence type="ECO:0000313" key="7">
    <source>
        <dbReference type="EMBL" id="GAE46304.1"/>
    </source>
</evidence>
<reference evidence="7 8" key="1">
    <citation type="submission" date="2013-12" db="EMBL/GenBank/DDBJ databases">
        <title>NBRP : Genome information of microbial organism related human and environment.</title>
        <authorList>
            <person name="Hattori M."/>
            <person name="Oshima K."/>
            <person name="Inaba H."/>
            <person name="Suda W."/>
            <person name="Sakamoto M."/>
            <person name="Iino T."/>
            <person name="Kitahara M."/>
            <person name="Oshida Y."/>
            <person name="Iida T."/>
            <person name="Kudo T."/>
            <person name="Itoh T."/>
            <person name="Ahmed I."/>
            <person name="Ohkuma M."/>
        </authorList>
    </citation>
    <scope>NUCLEOTIDE SEQUENCE [LARGE SCALE GENOMIC DNA]</scope>
    <source>
        <strain evidence="7 8">JCM 21738</strain>
    </source>
</reference>
<evidence type="ECO:0000256" key="5">
    <source>
        <dbReference type="ARBA" id="ARBA00022741"/>
    </source>
</evidence>
<dbReference type="GO" id="GO:0035999">
    <property type="term" value="P:tetrahydrofolate interconversion"/>
    <property type="evidence" value="ECO:0007669"/>
    <property type="project" value="UniProtKB-UniPathway"/>
</dbReference>
<evidence type="ECO:0000256" key="2">
    <source>
        <dbReference type="ARBA" id="ARBA00012295"/>
    </source>
</evidence>
<dbReference type="Pfam" id="PF01268">
    <property type="entry name" value="FTHFS"/>
    <property type="match status" value="1"/>
</dbReference>
<keyword evidence="6" id="KW-0067">ATP-binding</keyword>
<dbReference type="SUPFAM" id="SSF52540">
    <property type="entry name" value="P-loop containing nucleoside triphosphate hydrolases"/>
    <property type="match status" value="1"/>
</dbReference>
<keyword evidence="5" id="KW-0547">Nucleotide-binding</keyword>
<dbReference type="eggNOG" id="COG2759">
    <property type="taxonomic scope" value="Bacteria"/>
</dbReference>
<protein>
    <recommendedName>
        <fullName evidence="2">formate--tetrahydrofolate ligase</fullName>
        <ecNumber evidence="2">6.3.4.3</ecNumber>
    </recommendedName>
</protein>
<dbReference type="EC" id="6.3.4.3" evidence="2"/>
<keyword evidence="4 7" id="KW-0436">Ligase</keyword>
<dbReference type="GO" id="GO:0004329">
    <property type="term" value="F:formate-tetrahydrofolate ligase activity"/>
    <property type="evidence" value="ECO:0007669"/>
    <property type="project" value="UniProtKB-EC"/>
</dbReference>
<accession>W4RRQ7</accession>
<dbReference type="InterPro" id="IPR000559">
    <property type="entry name" value="Formate_THF_ligase"/>
</dbReference>
<evidence type="ECO:0000256" key="4">
    <source>
        <dbReference type="ARBA" id="ARBA00022598"/>
    </source>
</evidence>
<dbReference type="Gene3D" id="3.40.50.300">
    <property type="entry name" value="P-loop containing nucleotide triphosphate hydrolases"/>
    <property type="match status" value="1"/>
</dbReference>
<proteinExistence type="predicted"/>
<dbReference type="InterPro" id="IPR027417">
    <property type="entry name" value="P-loop_NTPase"/>
</dbReference>
<evidence type="ECO:0000256" key="1">
    <source>
        <dbReference type="ARBA" id="ARBA00004777"/>
    </source>
</evidence>